<dbReference type="GO" id="GO:0004331">
    <property type="term" value="F:fructose-2,6-bisphosphate 2-phosphatase activity"/>
    <property type="evidence" value="ECO:0007669"/>
    <property type="project" value="TreeGrafter"/>
</dbReference>
<keyword evidence="2" id="KW-0067">ATP-binding</keyword>
<evidence type="ECO:0000259" key="3">
    <source>
        <dbReference type="Pfam" id="PF01591"/>
    </source>
</evidence>
<keyword evidence="5" id="KW-1185">Reference proteome</keyword>
<dbReference type="RefSeq" id="XP_001646110.1">
    <property type="nucleotide sequence ID" value="XM_001646060.1"/>
</dbReference>
<dbReference type="Gene3D" id="3.40.50.300">
    <property type="entry name" value="P-loop containing nucleotide triphosphate hydrolases"/>
    <property type="match status" value="1"/>
</dbReference>
<dbReference type="Pfam" id="PF01591">
    <property type="entry name" value="6PF2K"/>
    <property type="match status" value="1"/>
</dbReference>
<dbReference type="GO" id="GO:0006000">
    <property type="term" value="P:fructose metabolic process"/>
    <property type="evidence" value="ECO:0007669"/>
    <property type="project" value="InterPro"/>
</dbReference>
<dbReference type="eggNOG" id="KOG0234">
    <property type="taxonomic scope" value="Eukaryota"/>
</dbReference>
<dbReference type="GO" id="GO:0005829">
    <property type="term" value="C:cytosol"/>
    <property type="evidence" value="ECO:0007669"/>
    <property type="project" value="TreeGrafter"/>
</dbReference>
<dbReference type="PANTHER" id="PTHR10606">
    <property type="entry name" value="6-PHOSPHOFRUCTO-2-KINASE/FRUCTOSE-2,6-BISPHOSPHATASE"/>
    <property type="match status" value="1"/>
</dbReference>
<dbReference type="KEGG" id="vpo:Kpol_1039p1"/>
<reference evidence="4 5" key="1">
    <citation type="journal article" date="2007" name="Proc. Natl. Acad. Sci. U.S.A.">
        <title>Independent sorting-out of thousands of duplicated gene pairs in two yeast species descended from a whole-genome duplication.</title>
        <authorList>
            <person name="Scannell D.R."/>
            <person name="Frank A.C."/>
            <person name="Conant G.C."/>
            <person name="Byrne K.P."/>
            <person name="Woolfit M."/>
            <person name="Wolfe K.H."/>
        </authorList>
    </citation>
    <scope>NUCLEOTIDE SEQUENCE [LARGE SCALE GENOMIC DNA]</scope>
    <source>
        <strain evidence="5">ATCC 22028 / DSM 70294 / BCRC 21397 / CBS 2163 / NBRC 10782 / NRRL Y-8283 / UCD 57-17</strain>
    </source>
</reference>
<keyword evidence="1" id="KW-0547">Nucleotide-binding</keyword>
<evidence type="ECO:0000256" key="2">
    <source>
        <dbReference type="ARBA" id="ARBA00022840"/>
    </source>
</evidence>
<dbReference type="InParanoid" id="A7THC8"/>
<evidence type="ECO:0000313" key="5">
    <source>
        <dbReference type="Proteomes" id="UP000000267"/>
    </source>
</evidence>
<dbReference type="EMBL" id="DS480391">
    <property type="protein sequence ID" value="EDO18252.1"/>
    <property type="molecule type" value="Genomic_DNA"/>
</dbReference>
<dbReference type="OrthoDB" id="267323at2759"/>
<dbReference type="FunCoup" id="A7THC8">
    <property type="interactions" value="93"/>
</dbReference>
<sequence length="394" mass="45823">MSDSTSSPRLETLKSNHTSTNSLFSLSKKSYSSLLLNNSNYYYENEEFDDVDDSYSSKNRDIFTYPYNQYSSGLLTPAPSTEKLDKYVFILIGLPASGKSSISSHLIKYFNSNDSTKHLRCSIYNAGQVRRNLSNNGLPMKLANDSSEDLFNPKNSNKKEKFAKITLNNLLRDVNNDACDIAIFDATNSTKARRKFLISEFSYYNSNVNSSFHIIPIFLQISCNDINFIRYNVHNKSFNDDYYDKPYRYSISDFAKRLRYYCKQSTPFSEIEFEEISSYLKENNLEYEVLYYKICDAGLSNSNQNFVLSTRNHSPFTDMILYLINRFVENYSNLYGHEYITKVKQFFVIREEFQRNSTSDMNCTENSMNCLDTLTEIVNEEYINSLQESLMDNT</sequence>
<gene>
    <name evidence="4" type="ORF">Kpol_1039p1</name>
</gene>
<dbReference type="AlphaFoldDB" id="A7THC8"/>
<dbReference type="GO" id="GO:0006110">
    <property type="term" value="P:regulation of glycolytic process"/>
    <property type="evidence" value="ECO:0007669"/>
    <property type="project" value="EnsemblFungi"/>
</dbReference>
<organism evidence="5">
    <name type="scientific">Vanderwaltozyma polyspora (strain ATCC 22028 / DSM 70294 / BCRC 21397 / CBS 2163 / NBRC 10782 / NRRL Y-8283 / UCD 57-17)</name>
    <name type="common">Kluyveromyces polysporus</name>
    <dbReference type="NCBI Taxonomy" id="436907"/>
    <lineage>
        <taxon>Eukaryota</taxon>
        <taxon>Fungi</taxon>
        <taxon>Dikarya</taxon>
        <taxon>Ascomycota</taxon>
        <taxon>Saccharomycotina</taxon>
        <taxon>Saccharomycetes</taxon>
        <taxon>Saccharomycetales</taxon>
        <taxon>Saccharomycetaceae</taxon>
        <taxon>Vanderwaltozyma</taxon>
    </lineage>
</organism>
<dbReference type="GO" id="GO:0006003">
    <property type="term" value="P:fructose 2,6-bisphosphate metabolic process"/>
    <property type="evidence" value="ECO:0007669"/>
    <property type="project" value="EnsemblFungi"/>
</dbReference>
<dbReference type="SUPFAM" id="SSF52540">
    <property type="entry name" value="P-loop containing nucleoside triphosphate hydrolases"/>
    <property type="match status" value="1"/>
</dbReference>
<dbReference type="PhylomeDB" id="A7THC8"/>
<dbReference type="InterPro" id="IPR013079">
    <property type="entry name" value="6Phosfructo_kin"/>
</dbReference>
<evidence type="ECO:0000313" key="4">
    <source>
        <dbReference type="EMBL" id="EDO18252.1"/>
    </source>
</evidence>
<dbReference type="InterPro" id="IPR027417">
    <property type="entry name" value="P-loop_NTPase"/>
</dbReference>
<dbReference type="InterPro" id="IPR003094">
    <property type="entry name" value="6Pfruct_kin"/>
</dbReference>
<dbReference type="Proteomes" id="UP000000267">
    <property type="component" value="Unassembled WGS sequence"/>
</dbReference>
<protein>
    <recommendedName>
        <fullName evidence="3">6-phosphofructo-2-kinase domain-containing protein</fullName>
    </recommendedName>
</protein>
<accession>A7THC8</accession>
<proteinExistence type="predicted"/>
<dbReference type="PANTHER" id="PTHR10606:SF1">
    <property type="entry name" value="6-PHOSPHOFRUCTO-2-KINASE 2"/>
    <property type="match status" value="1"/>
</dbReference>
<feature type="domain" description="6-phosphofructo-2-kinase" evidence="3">
    <location>
        <begin position="83"/>
        <end position="296"/>
    </location>
</feature>
<evidence type="ECO:0000256" key="1">
    <source>
        <dbReference type="ARBA" id="ARBA00022741"/>
    </source>
</evidence>
<name>A7THC8_VANPO</name>
<dbReference type="HOGENOM" id="CLU_041936_0_0_1"/>
<dbReference type="GO" id="GO:0005524">
    <property type="term" value="F:ATP binding"/>
    <property type="evidence" value="ECO:0007669"/>
    <property type="project" value="UniProtKB-KW"/>
</dbReference>
<dbReference type="GO" id="GO:0003873">
    <property type="term" value="F:6-phosphofructo-2-kinase activity"/>
    <property type="evidence" value="ECO:0007669"/>
    <property type="project" value="InterPro"/>
</dbReference>
<dbReference type="STRING" id="436907.A7THC8"/>
<dbReference type="OMA" id="SSHLIQC"/>
<dbReference type="GeneID" id="5546534"/>